<dbReference type="KEGG" id="nmv:NITMOv2_3079"/>
<organism evidence="2 3">
    <name type="scientific">Nitrospira moscoviensis</name>
    <dbReference type="NCBI Taxonomy" id="42253"/>
    <lineage>
        <taxon>Bacteria</taxon>
        <taxon>Pseudomonadati</taxon>
        <taxon>Nitrospirota</taxon>
        <taxon>Nitrospiria</taxon>
        <taxon>Nitrospirales</taxon>
        <taxon>Nitrospiraceae</taxon>
        <taxon>Nitrospira</taxon>
    </lineage>
</organism>
<reference evidence="2 3" key="1">
    <citation type="journal article" date="2015" name="Proc. Natl. Acad. Sci. U.S.A.">
        <title>Expanded metabolic versatility of ubiquitous nitrite-oxidizing bacteria from the genus Nitrospira.</title>
        <authorList>
            <person name="Koch H."/>
            <person name="Lucker S."/>
            <person name="Albertsen M."/>
            <person name="Kitzinger K."/>
            <person name="Herbold C."/>
            <person name="Spieck E."/>
            <person name="Nielsen P.H."/>
            <person name="Wagner M."/>
            <person name="Daims H."/>
        </authorList>
    </citation>
    <scope>NUCLEOTIDE SEQUENCE [LARGE SCALE GENOMIC DNA]</scope>
    <source>
        <strain evidence="2 3">NSP M-1</strain>
    </source>
</reference>
<keyword evidence="3" id="KW-1185">Reference proteome</keyword>
<dbReference type="PATRIC" id="fig|42253.5.peg.3034"/>
<dbReference type="RefSeq" id="WP_053380477.1">
    <property type="nucleotide sequence ID" value="NZ_CP011801.1"/>
</dbReference>
<protein>
    <recommendedName>
        <fullName evidence="1">HMA domain-containing protein</fullName>
    </recommendedName>
</protein>
<proteinExistence type="predicted"/>
<dbReference type="PROSITE" id="PS50846">
    <property type="entry name" value="HMA_2"/>
    <property type="match status" value="1"/>
</dbReference>
<name>A0A0K2GEU9_NITMO</name>
<evidence type="ECO:0000313" key="2">
    <source>
        <dbReference type="EMBL" id="ALA59478.1"/>
    </source>
</evidence>
<evidence type="ECO:0000259" key="1">
    <source>
        <dbReference type="PROSITE" id="PS50846"/>
    </source>
</evidence>
<dbReference type="OrthoDB" id="9813965at2"/>
<dbReference type="EMBL" id="CP011801">
    <property type="protein sequence ID" value="ALA59478.1"/>
    <property type="molecule type" value="Genomic_DNA"/>
</dbReference>
<dbReference type="STRING" id="42253.NITMOv2_3079"/>
<dbReference type="SUPFAM" id="SSF55008">
    <property type="entry name" value="HMA, heavy metal-associated domain"/>
    <property type="match status" value="1"/>
</dbReference>
<feature type="domain" description="HMA" evidence="1">
    <location>
        <begin position="3"/>
        <end position="72"/>
    </location>
</feature>
<dbReference type="GO" id="GO:0046872">
    <property type="term" value="F:metal ion binding"/>
    <property type="evidence" value="ECO:0007669"/>
    <property type="project" value="InterPro"/>
</dbReference>
<dbReference type="InterPro" id="IPR006121">
    <property type="entry name" value="HMA_dom"/>
</dbReference>
<dbReference type="CDD" id="cd00371">
    <property type="entry name" value="HMA"/>
    <property type="match status" value="1"/>
</dbReference>
<dbReference type="Gene3D" id="3.30.70.100">
    <property type="match status" value="1"/>
</dbReference>
<gene>
    <name evidence="2" type="ORF">NITMOv2_3079</name>
</gene>
<evidence type="ECO:0000313" key="3">
    <source>
        <dbReference type="Proteomes" id="UP000069205"/>
    </source>
</evidence>
<accession>A0A0K2GEU9</accession>
<dbReference type="AlphaFoldDB" id="A0A0K2GEU9"/>
<dbReference type="Proteomes" id="UP000069205">
    <property type="component" value="Chromosome"/>
</dbReference>
<sequence>MLKSIGLEVVGGQRLTCEGCEQRVERLLKTLQGIRQVRAQARNQLIEVLYDAALVEAKAITERLGEIGYHTRVGSST</sequence>
<dbReference type="InterPro" id="IPR036163">
    <property type="entry name" value="HMA_dom_sf"/>
</dbReference>
<dbReference type="Pfam" id="PF00403">
    <property type="entry name" value="HMA"/>
    <property type="match status" value="1"/>
</dbReference>